<reference evidence="7 8" key="1">
    <citation type="submission" date="2022-10" db="EMBL/GenBank/DDBJ databases">
        <title>The complete genomes of actinobacterial strains from the NBC collection.</title>
        <authorList>
            <person name="Joergensen T.S."/>
            <person name="Alvarez Arevalo M."/>
            <person name="Sterndorff E.B."/>
            <person name="Faurdal D."/>
            <person name="Vuksanovic O."/>
            <person name="Mourched A.-S."/>
            <person name="Charusanti P."/>
            <person name="Shaw S."/>
            <person name="Blin K."/>
            <person name="Weber T."/>
        </authorList>
    </citation>
    <scope>NUCLEOTIDE SEQUENCE [LARGE SCALE GENOMIC DNA]</scope>
    <source>
        <strain evidence="7 8">NBC_00156</strain>
    </source>
</reference>
<dbReference type="GeneID" id="97279844"/>
<evidence type="ECO:0000259" key="6">
    <source>
        <dbReference type="Pfam" id="PF12698"/>
    </source>
</evidence>
<evidence type="ECO:0000256" key="1">
    <source>
        <dbReference type="ARBA" id="ARBA00004141"/>
    </source>
</evidence>
<gene>
    <name evidence="7" type="ORF">OG350_05440</name>
</gene>
<evidence type="ECO:0000313" key="7">
    <source>
        <dbReference type="EMBL" id="WTQ79780.1"/>
    </source>
</evidence>
<dbReference type="PANTHER" id="PTHR43229">
    <property type="entry name" value="NODULATION PROTEIN J"/>
    <property type="match status" value="1"/>
</dbReference>
<keyword evidence="8" id="KW-1185">Reference proteome</keyword>
<evidence type="ECO:0000313" key="8">
    <source>
        <dbReference type="Proteomes" id="UP001622557"/>
    </source>
</evidence>
<dbReference type="Pfam" id="PF12698">
    <property type="entry name" value="ABC2_membrane_3"/>
    <property type="match status" value="1"/>
</dbReference>
<feature type="transmembrane region" description="Helical" evidence="5">
    <location>
        <begin position="36"/>
        <end position="53"/>
    </location>
</feature>
<keyword evidence="4 5" id="KW-0472">Membrane</keyword>
<feature type="transmembrane region" description="Helical" evidence="5">
    <location>
        <begin position="110"/>
        <end position="137"/>
    </location>
</feature>
<feature type="transmembrane region" description="Helical" evidence="5">
    <location>
        <begin position="248"/>
        <end position="266"/>
    </location>
</feature>
<comment type="subcellular location">
    <subcellularLocation>
        <location evidence="1">Membrane</location>
        <topology evidence="1">Multi-pass membrane protein</topology>
    </subcellularLocation>
</comment>
<evidence type="ECO:0000256" key="5">
    <source>
        <dbReference type="SAM" id="Phobius"/>
    </source>
</evidence>
<evidence type="ECO:0000256" key="4">
    <source>
        <dbReference type="ARBA" id="ARBA00023136"/>
    </source>
</evidence>
<keyword evidence="2 5" id="KW-0812">Transmembrane</keyword>
<organism evidence="7 8">
    <name type="scientific">Streptomyces achromogenes</name>
    <dbReference type="NCBI Taxonomy" id="67255"/>
    <lineage>
        <taxon>Bacteria</taxon>
        <taxon>Bacillati</taxon>
        <taxon>Actinomycetota</taxon>
        <taxon>Actinomycetes</taxon>
        <taxon>Kitasatosporales</taxon>
        <taxon>Streptomycetaceae</taxon>
        <taxon>Streptomyces</taxon>
    </lineage>
</organism>
<feature type="transmembrane region" description="Helical" evidence="5">
    <location>
        <begin position="65"/>
        <end position="90"/>
    </location>
</feature>
<feature type="transmembrane region" description="Helical" evidence="5">
    <location>
        <begin position="181"/>
        <end position="199"/>
    </location>
</feature>
<proteinExistence type="predicted"/>
<evidence type="ECO:0000256" key="3">
    <source>
        <dbReference type="ARBA" id="ARBA00022989"/>
    </source>
</evidence>
<protein>
    <submittedName>
        <fullName evidence="7">ABC transporter permease</fullName>
    </submittedName>
</protein>
<dbReference type="EMBL" id="CP108164">
    <property type="protein sequence ID" value="WTQ79780.1"/>
    <property type="molecule type" value="Genomic_DNA"/>
</dbReference>
<keyword evidence="3 5" id="KW-1133">Transmembrane helix</keyword>
<name>A0ABZ1KGX2_STRAH</name>
<feature type="transmembrane region" description="Helical" evidence="5">
    <location>
        <begin position="149"/>
        <end position="175"/>
    </location>
</feature>
<feature type="domain" description="ABC-2 type transporter transmembrane" evidence="6">
    <location>
        <begin position="58"/>
        <end position="262"/>
    </location>
</feature>
<dbReference type="Proteomes" id="UP001622557">
    <property type="component" value="Chromosome"/>
</dbReference>
<accession>A0ABZ1KGX2</accession>
<dbReference type="InterPro" id="IPR013525">
    <property type="entry name" value="ABC2_TM"/>
</dbReference>
<sequence length="290" mass="31097">MTTTTATAGPSANAVREGVRRGVRELHQMVTNRQDLAGNLIWLFGMLAPLYFLRDNELPHSTMPVAGFILPSVMSMCLAFNGMFSLAQQLVVERQDGTLLRLKALPHGMLGYLIGKMTSVAATVLLACAIVTLTGICMLKGVSPADAGLWATLAWMLPLGLLAVLPAGAVLGSLVESPRNIGLIMIPLFGLASVSGIFYPASRLPEWVQHVAEVFPLYWIGLGARSALLPDGYAAVEIGASWRHWETAGVLGCWAVAGLLLAPAVLRRMARRESGSAMVSRRERALRNPV</sequence>
<dbReference type="RefSeq" id="WP_268691889.1">
    <property type="nucleotide sequence ID" value="NZ_CP108164.1"/>
</dbReference>
<dbReference type="PANTHER" id="PTHR43229:SF6">
    <property type="entry name" value="ABC-TYPE MULTIDRUG TRANSPORT SYSTEM, PERMEASE COMPONENT"/>
    <property type="match status" value="1"/>
</dbReference>
<dbReference type="InterPro" id="IPR051784">
    <property type="entry name" value="Nod_factor_ABC_transporter"/>
</dbReference>
<evidence type="ECO:0000256" key="2">
    <source>
        <dbReference type="ARBA" id="ARBA00022692"/>
    </source>
</evidence>